<keyword evidence="2 3" id="KW-0808">Transferase</keyword>
<dbReference type="PANTHER" id="PTHR12049">
    <property type="entry name" value="PROTEIN ARGININE METHYLTRANSFERASE NDUFAF7, MITOCHONDRIAL"/>
    <property type="match status" value="1"/>
</dbReference>
<evidence type="ECO:0000256" key="2">
    <source>
        <dbReference type="ARBA" id="ARBA00022679"/>
    </source>
</evidence>
<dbReference type="InterPro" id="IPR003788">
    <property type="entry name" value="NDUFAF7"/>
</dbReference>
<dbReference type="InterPro" id="IPR038375">
    <property type="entry name" value="NDUFAF7_sf"/>
</dbReference>
<dbReference type="Proteomes" id="UP001153719">
    <property type="component" value="Chromosome"/>
</dbReference>
<dbReference type="PANTHER" id="PTHR12049:SF7">
    <property type="entry name" value="PROTEIN ARGININE METHYLTRANSFERASE NDUFAF7, MITOCHONDRIAL"/>
    <property type="match status" value="1"/>
</dbReference>
<keyword evidence="1 3" id="KW-0489">Methyltransferase</keyword>
<dbReference type="Gene3D" id="3.40.50.12710">
    <property type="match status" value="1"/>
</dbReference>
<dbReference type="KEGG" id="ppsu:NO713_02779"/>
<organism evidence="3 4">
    <name type="scientific">Planktothrix pseudagardhii</name>
    <dbReference type="NCBI Taxonomy" id="132604"/>
    <lineage>
        <taxon>Bacteria</taxon>
        <taxon>Bacillati</taxon>
        <taxon>Cyanobacteriota</taxon>
        <taxon>Cyanophyceae</taxon>
        <taxon>Oscillatoriophycideae</taxon>
        <taxon>Oscillatoriales</taxon>
        <taxon>Microcoleaceae</taxon>
        <taxon>Planktothrix</taxon>
    </lineage>
</organism>
<dbReference type="Pfam" id="PF02636">
    <property type="entry name" value="Methyltransf_28"/>
    <property type="match status" value="1"/>
</dbReference>
<evidence type="ECO:0000256" key="1">
    <source>
        <dbReference type="ARBA" id="ARBA00022603"/>
    </source>
</evidence>
<dbReference type="SUPFAM" id="SSF53335">
    <property type="entry name" value="S-adenosyl-L-methionine-dependent methyltransferases"/>
    <property type="match status" value="1"/>
</dbReference>
<gene>
    <name evidence="3" type="primary">midA</name>
    <name evidence="3" type="ORF">NO713_02779</name>
</gene>
<name>A0A9W4CLT2_9CYAN</name>
<dbReference type="EMBL" id="LR882967">
    <property type="protein sequence ID" value="CAD5954315.1"/>
    <property type="molecule type" value="Genomic_DNA"/>
</dbReference>
<dbReference type="GO" id="GO:0035243">
    <property type="term" value="F:protein-arginine omega-N symmetric methyltransferase activity"/>
    <property type="evidence" value="ECO:0007669"/>
    <property type="project" value="UniProtKB-EC"/>
</dbReference>
<accession>A0A9W4CLT2</accession>
<proteinExistence type="predicted"/>
<sequence length="398" mass="45864">MDYENNQNLCNFIAKKIIENSDHRITFADYMNWVLYHPEYGYYTVNEPQFGAAGDFVTSPYFGSDFGEMLAEQFVQMWEILDYPTPFTLVEMGAGQGLLASDILLYLKKQYPEFYSKINYIICEKSAFLKQQQQKQLKNQLNLNSSIQWCDLETLQNEAIIGCFFSNELVDAFPVHQVIVQNRQLQEIYITIDPQTTTDIKFQETIGELSTENLTDYFKLIEIDLCSPAYPEGYRTEVNLMALDWIKTIASKLNQGFILTIDYGYPAQRYYLPSRREGTLQCYYQHRHHNDPYINIGKQDLTAHINFTALDRYGEHYNLHSLGFTQQALFLMALGLGDRIAALSQPSEYSVSEVLQRRDCLHSLIDPMGLGNFGVLLQSKGLSPSQQHIPLKGFNIPL</sequence>
<protein>
    <submittedName>
        <fullName evidence="3">Protein arginine methyltransferase NDUFAF7 homolog, mitochondrial</fullName>
        <ecNumber evidence="3">2.1.1.320</ecNumber>
    </submittedName>
</protein>
<reference evidence="3" key="1">
    <citation type="submission" date="2020-09" db="EMBL/GenBank/DDBJ databases">
        <authorList>
            <person name="Blom J."/>
        </authorList>
    </citation>
    <scope>NUCLEOTIDE SEQUENCE</scope>
    <source>
        <strain evidence="3">No.713</strain>
    </source>
</reference>
<dbReference type="InterPro" id="IPR029063">
    <property type="entry name" value="SAM-dependent_MTases_sf"/>
</dbReference>
<dbReference type="AlphaFoldDB" id="A0A9W4CLT2"/>
<evidence type="ECO:0000313" key="3">
    <source>
        <dbReference type="EMBL" id="CAD5954315.1"/>
    </source>
</evidence>
<dbReference type="GO" id="GO:0032259">
    <property type="term" value="P:methylation"/>
    <property type="evidence" value="ECO:0007669"/>
    <property type="project" value="UniProtKB-KW"/>
</dbReference>
<dbReference type="EC" id="2.1.1.320" evidence="3"/>
<evidence type="ECO:0000313" key="4">
    <source>
        <dbReference type="Proteomes" id="UP001153719"/>
    </source>
</evidence>
<keyword evidence="4" id="KW-1185">Reference proteome</keyword>
<dbReference type="RefSeq" id="WP_254173980.1">
    <property type="nucleotide sequence ID" value="NZ_LR882967.1"/>
</dbReference>